<gene>
    <name evidence="1" type="ORF">Vadar_010663</name>
</gene>
<evidence type="ECO:0000313" key="1">
    <source>
        <dbReference type="EMBL" id="KAH7833877.1"/>
    </source>
</evidence>
<evidence type="ECO:0000313" key="2">
    <source>
        <dbReference type="Proteomes" id="UP000828048"/>
    </source>
</evidence>
<reference evidence="1 2" key="1">
    <citation type="journal article" date="2021" name="Hortic Res">
        <title>High-quality reference genome and annotation aids understanding of berry development for evergreen blueberry (Vaccinium darrowii).</title>
        <authorList>
            <person name="Yu J."/>
            <person name="Hulse-Kemp A.M."/>
            <person name="Babiker E."/>
            <person name="Staton M."/>
        </authorList>
    </citation>
    <scope>NUCLEOTIDE SEQUENCE [LARGE SCALE GENOMIC DNA]</scope>
    <source>
        <strain evidence="2">cv. NJ 8807/NJ 8810</strain>
        <tissue evidence="1">Young leaf</tissue>
    </source>
</reference>
<keyword evidence="2" id="KW-1185">Reference proteome</keyword>
<sequence length="398" mass="45618">MEPLIRRTRVRFYGVGDENKEESNNIRDRSMPPQKTQSFKGEKRKTQSWFQRQFSRQMSQDFDLSNGEEYAAAVAAAAYAIMLEELSIAEQKRKSEEADTYLTKIKSRTEDTSIREPEAGKISRRSSGELSMTNVESPEKVVPVSSGKEEKIPEKTVRRPSIKKTASFADKPSDTTASRKPESEEKIPEKAVRPSPSIKKTASFADKPSDTTASRKPESASPPPFPPTDIRRQSSTRTGIVKTEADAWEEEEMAKIEERYNYPFQHMFTISVPMTICLQFKTFTVTSNFQIPTCETRVCITTNIKSFRYEKLSTTIQEWESRKKAKAKRQRDRNESELERKRAKAMQRYRSEMENIAKIAGGARAQAEENRRNEEFKVKEKANKIRSTGKIPPTCLCF</sequence>
<comment type="caution">
    <text evidence="1">The sequence shown here is derived from an EMBL/GenBank/DDBJ whole genome shotgun (WGS) entry which is preliminary data.</text>
</comment>
<protein>
    <submittedName>
        <fullName evidence="1">Uncharacterized protein</fullName>
    </submittedName>
</protein>
<dbReference type="Proteomes" id="UP000828048">
    <property type="component" value="Chromosome 2"/>
</dbReference>
<name>A0ACB7WZF5_9ERIC</name>
<accession>A0ACB7WZF5</accession>
<organism evidence="1 2">
    <name type="scientific">Vaccinium darrowii</name>
    <dbReference type="NCBI Taxonomy" id="229202"/>
    <lineage>
        <taxon>Eukaryota</taxon>
        <taxon>Viridiplantae</taxon>
        <taxon>Streptophyta</taxon>
        <taxon>Embryophyta</taxon>
        <taxon>Tracheophyta</taxon>
        <taxon>Spermatophyta</taxon>
        <taxon>Magnoliopsida</taxon>
        <taxon>eudicotyledons</taxon>
        <taxon>Gunneridae</taxon>
        <taxon>Pentapetalae</taxon>
        <taxon>asterids</taxon>
        <taxon>Ericales</taxon>
        <taxon>Ericaceae</taxon>
        <taxon>Vaccinioideae</taxon>
        <taxon>Vaccinieae</taxon>
        <taxon>Vaccinium</taxon>
    </lineage>
</organism>
<dbReference type="EMBL" id="CM037152">
    <property type="protein sequence ID" value="KAH7833877.1"/>
    <property type="molecule type" value="Genomic_DNA"/>
</dbReference>
<proteinExistence type="predicted"/>